<dbReference type="AlphaFoldDB" id="A0A9P0IKC8"/>
<feature type="chain" id="PRO_5040297566" description="Secreted protein" evidence="1">
    <location>
        <begin position="20"/>
        <end position="130"/>
    </location>
</feature>
<evidence type="ECO:0000313" key="2">
    <source>
        <dbReference type="EMBL" id="CAH1709430.1"/>
    </source>
</evidence>
<organism evidence="2 3">
    <name type="scientific">Aphis gossypii</name>
    <name type="common">Cotton aphid</name>
    <dbReference type="NCBI Taxonomy" id="80765"/>
    <lineage>
        <taxon>Eukaryota</taxon>
        <taxon>Metazoa</taxon>
        <taxon>Ecdysozoa</taxon>
        <taxon>Arthropoda</taxon>
        <taxon>Hexapoda</taxon>
        <taxon>Insecta</taxon>
        <taxon>Pterygota</taxon>
        <taxon>Neoptera</taxon>
        <taxon>Paraneoptera</taxon>
        <taxon>Hemiptera</taxon>
        <taxon>Sternorrhyncha</taxon>
        <taxon>Aphidomorpha</taxon>
        <taxon>Aphidoidea</taxon>
        <taxon>Aphididae</taxon>
        <taxon>Aphidini</taxon>
        <taxon>Aphis</taxon>
        <taxon>Aphis</taxon>
    </lineage>
</organism>
<reference evidence="2" key="2">
    <citation type="submission" date="2022-10" db="EMBL/GenBank/DDBJ databases">
        <authorList>
            <consortium name="ENA_rothamsted_submissions"/>
            <consortium name="culmorum"/>
            <person name="King R."/>
        </authorList>
    </citation>
    <scope>NUCLEOTIDE SEQUENCE</scope>
</reference>
<gene>
    <name evidence="2" type="ORF">APHIGO_LOCUS809</name>
</gene>
<name>A0A9P0IKC8_APHGO</name>
<accession>A0A9P0IKC8</accession>
<keyword evidence="1" id="KW-0732">Signal</keyword>
<evidence type="ECO:0000256" key="1">
    <source>
        <dbReference type="SAM" id="SignalP"/>
    </source>
</evidence>
<dbReference type="EMBL" id="OU899034">
    <property type="protein sequence ID" value="CAH1709430.1"/>
    <property type="molecule type" value="Genomic_DNA"/>
</dbReference>
<feature type="signal peptide" evidence="1">
    <location>
        <begin position="1"/>
        <end position="19"/>
    </location>
</feature>
<sequence length="130" mass="14702">MFFFFFLFHIFQSVHLGRALDTFFVCINARFGVTPVEGAPCRTSSFPAGRRVFRWVKRDGRCAGVSWPTMWLSVGGGVRVAESVRRAGWEEGDTRHSVFPCRRRPSATLVTVRDHPPAIDDYDDGVAYTV</sequence>
<keyword evidence="3" id="KW-1185">Reference proteome</keyword>
<evidence type="ECO:0000313" key="3">
    <source>
        <dbReference type="Proteomes" id="UP001154329"/>
    </source>
</evidence>
<evidence type="ECO:0008006" key="4">
    <source>
        <dbReference type="Google" id="ProtNLM"/>
    </source>
</evidence>
<dbReference type="Proteomes" id="UP001154329">
    <property type="component" value="Chromosome 1"/>
</dbReference>
<proteinExistence type="predicted"/>
<protein>
    <recommendedName>
        <fullName evidence="4">Secreted protein</fullName>
    </recommendedName>
</protein>
<reference evidence="2" key="1">
    <citation type="submission" date="2022-02" db="EMBL/GenBank/DDBJ databases">
        <authorList>
            <person name="King R."/>
        </authorList>
    </citation>
    <scope>NUCLEOTIDE SEQUENCE</scope>
</reference>